<dbReference type="GO" id="GO:0005794">
    <property type="term" value="C:Golgi apparatus"/>
    <property type="evidence" value="ECO:0007669"/>
    <property type="project" value="TreeGrafter"/>
</dbReference>
<proteinExistence type="predicted"/>
<accession>A0AAU9SBX5</accession>
<dbReference type="PANTHER" id="PTHR33638:SF1">
    <property type="entry name" value="SELENOPROTEIN H"/>
    <property type="match status" value="1"/>
</dbReference>
<evidence type="ECO:0000313" key="1">
    <source>
        <dbReference type="EMBL" id="CAH2061235.1"/>
    </source>
</evidence>
<dbReference type="Proteomes" id="UP000836841">
    <property type="component" value="Chromosome 4"/>
</dbReference>
<protein>
    <submittedName>
        <fullName evidence="1">Uncharacterized protein</fullName>
    </submittedName>
</protein>
<keyword evidence="2" id="KW-1185">Reference proteome</keyword>
<sequence length="471" mass="52509">MQIKQCKSFRERANEVKDGLENAVPGIAVTVNPVKPRRGCFEIREEGGETFVSLLRYIEDDCDFLMQDMKRPFTEMKELNMEENPAKLATNPRTRTAPKVKPGLEAEVGGSASSAAAIFFLPAFSGAGAGEPSSDGADAGAVSGAEPGGASAHWWWWRNLNRRPESRSHNGHADLNHREIVRVTEHGRDVLSGLRSALHSRAEETVLLLAQTGGLVKGSEQCALVLKSLELELIVVVKNHMVHENVLELLLGSIRDGFDCIVAKSQHGDGLTFVDDRCELGLGEKLGHGYFSSALVMLTADTMEETPSKTARQRREEEALRPIFLVKAKPQSLRITILRFVWSLHKTQIHYKTINTFFSPIHHMAFHLKISSTTVMVMRIDLERHCWHCSFSDNNKNIDRCSSVLKCCRSGLCLYFRLGLIFLAHLVVAIRSSNRAVSFWTVKSLLLFNTRALIEEAEANLSRSPDHRASL</sequence>
<dbReference type="PANTHER" id="PTHR33638">
    <property type="entry name" value="SELENOPROTEIN H"/>
    <property type="match status" value="1"/>
</dbReference>
<dbReference type="EMBL" id="OU466860">
    <property type="protein sequence ID" value="CAH2061235.1"/>
    <property type="molecule type" value="Genomic_DNA"/>
</dbReference>
<dbReference type="InterPro" id="IPR052674">
    <property type="entry name" value="SelWTH-like"/>
</dbReference>
<dbReference type="AlphaFoldDB" id="A0AAU9SBX5"/>
<name>A0AAU9SBX5_THLAR</name>
<gene>
    <name evidence="1" type="ORF">TAV2_LOCUS14872</name>
</gene>
<organism evidence="1 2">
    <name type="scientific">Thlaspi arvense</name>
    <name type="common">Field penny-cress</name>
    <dbReference type="NCBI Taxonomy" id="13288"/>
    <lineage>
        <taxon>Eukaryota</taxon>
        <taxon>Viridiplantae</taxon>
        <taxon>Streptophyta</taxon>
        <taxon>Embryophyta</taxon>
        <taxon>Tracheophyta</taxon>
        <taxon>Spermatophyta</taxon>
        <taxon>Magnoliopsida</taxon>
        <taxon>eudicotyledons</taxon>
        <taxon>Gunneridae</taxon>
        <taxon>Pentapetalae</taxon>
        <taxon>rosids</taxon>
        <taxon>malvids</taxon>
        <taxon>Brassicales</taxon>
        <taxon>Brassicaceae</taxon>
        <taxon>Thlaspideae</taxon>
        <taxon>Thlaspi</taxon>
    </lineage>
</organism>
<evidence type="ECO:0000313" key="2">
    <source>
        <dbReference type="Proteomes" id="UP000836841"/>
    </source>
</evidence>
<reference evidence="1 2" key="1">
    <citation type="submission" date="2022-03" db="EMBL/GenBank/DDBJ databases">
        <authorList>
            <person name="Nunn A."/>
            <person name="Chopra R."/>
            <person name="Nunn A."/>
            <person name="Contreras Garrido A."/>
        </authorList>
    </citation>
    <scope>NUCLEOTIDE SEQUENCE [LARGE SCALE GENOMIC DNA]</scope>
</reference>